<sequence>MTTAQKPLVPSPLQELTVTTLPILQSDLNINDTTLFAVYCFIKNFVGTASSTPTVIDQRIELALDLVKGYLLYAVNQEVDTLQQQITVLLDRIGQLERENSFLRANVSPHVLNILYGLPSLYPSRYNSKPGNGTAPPPPPSK</sequence>
<dbReference type="EMBL" id="GEZM01037228">
    <property type="protein sequence ID" value="JAV82099.1"/>
    <property type="molecule type" value="Transcribed_RNA"/>
</dbReference>
<dbReference type="Gene3D" id="1.20.5.490">
    <property type="entry name" value="Single helix bin"/>
    <property type="match status" value="1"/>
</dbReference>
<dbReference type="CDD" id="cd21936">
    <property type="entry name" value="ZIP_TSC22D"/>
    <property type="match status" value="1"/>
</dbReference>
<dbReference type="AlphaFoldDB" id="A0A1Y1M8J0"/>
<name>A0A1Y1M8J0_PHOPY</name>
<dbReference type="Pfam" id="PF01166">
    <property type="entry name" value="TSC22"/>
    <property type="match status" value="1"/>
</dbReference>
<dbReference type="InterPro" id="IPR000580">
    <property type="entry name" value="TSC22/Bun"/>
</dbReference>
<evidence type="ECO:0000313" key="1">
    <source>
        <dbReference type="EMBL" id="JAV82099.1"/>
    </source>
</evidence>
<dbReference type="GO" id="GO:0006357">
    <property type="term" value="P:regulation of transcription by RNA polymerase II"/>
    <property type="evidence" value="ECO:0007669"/>
    <property type="project" value="InterPro"/>
</dbReference>
<proteinExistence type="predicted"/>
<dbReference type="PANTHER" id="PTHR12348">
    <property type="entry name" value="TSC22"/>
    <property type="match status" value="1"/>
</dbReference>
<protein>
    <submittedName>
        <fullName evidence="1">Uncharacterized protein</fullName>
    </submittedName>
</protein>
<dbReference type="PANTHER" id="PTHR12348:SF26">
    <property type="entry name" value="PROTEIN TSCT-1"/>
    <property type="match status" value="1"/>
</dbReference>
<accession>A0A1Y1M8J0</accession>
<organism evidence="1">
    <name type="scientific">Photinus pyralis</name>
    <name type="common">Common eastern firefly</name>
    <name type="synonym">Lampyris pyralis</name>
    <dbReference type="NCBI Taxonomy" id="7054"/>
    <lineage>
        <taxon>Eukaryota</taxon>
        <taxon>Metazoa</taxon>
        <taxon>Ecdysozoa</taxon>
        <taxon>Arthropoda</taxon>
        <taxon>Hexapoda</taxon>
        <taxon>Insecta</taxon>
        <taxon>Pterygota</taxon>
        <taxon>Neoptera</taxon>
        <taxon>Endopterygota</taxon>
        <taxon>Coleoptera</taxon>
        <taxon>Polyphaga</taxon>
        <taxon>Elateriformia</taxon>
        <taxon>Elateroidea</taxon>
        <taxon>Lampyridae</taxon>
        <taxon>Lampyrinae</taxon>
        <taxon>Photinus</taxon>
    </lineage>
</organism>
<reference evidence="1" key="1">
    <citation type="journal article" date="2016" name="Sci. Rep.">
        <title>Molecular characterization of firefly nuptial gifts: a multi-omics approach sheds light on postcopulatory sexual selection.</title>
        <authorList>
            <person name="Al-Wathiqui N."/>
            <person name="Fallon T.R."/>
            <person name="South A."/>
            <person name="Weng J.K."/>
            <person name="Lewis S.M."/>
        </authorList>
    </citation>
    <scope>NUCLEOTIDE SEQUENCE</scope>
</reference>
<dbReference type="SUPFAM" id="SSF58026">
    <property type="entry name" value="Delta-sleep-inducing peptide immunoreactive peptide"/>
    <property type="match status" value="1"/>
</dbReference>